<dbReference type="EMBL" id="CP092620">
    <property type="protein sequence ID" value="UMM13697.1"/>
    <property type="molecule type" value="Genomic_DNA"/>
</dbReference>
<dbReference type="Proteomes" id="UP000829354">
    <property type="component" value="Chromosome I"/>
</dbReference>
<evidence type="ECO:0000313" key="3">
    <source>
        <dbReference type="Proteomes" id="UP000827892"/>
    </source>
</evidence>
<protein>
    <submittedName>
        <fullName evidence="2">Uncharacterized protein</fullName>
    </submittedName>
</protein>
<evidence type="ECO:0000313" key="2">
    <source>
        <dbReference type="EMBL" id="UMM13697.1"/>
    </source>
</evidence>
<dbReference type="AlphaFoldDB" id="A0AAE9J426"/>
<organism evidence="2 4">
    <name type="scientific">Caenorhabditis briggsae</name>
    <dbReference type="NCBI Taxonomy" id="6238"/>
    <lineage>
        <taxon>Eukaryota</taxon>
        <taxon>Metazoa</taxon>
        <taxon>Ecdysozoa</taxon>
        <taxon>Nematoda</taxon>
        <taxon>Chromadorea</taxon>
        <taxon>Rhabditida</taxon>
        <taxon>Rhabditina</taxon>
        <taxon>Rhabditomorpha</taxon>
        <taxon>Rhabditoidea</taxon>
        <taxon>Rhabditidae</taxon>
        <taxon>Peloderinae</taxon>
        <taxon>Caenorhabditis</taxon>
    </lineage>
</organism>
<dbReference type="EMBL" id="CP090891">
    <property type="protein sequence ID" value="ULU12755.1"/>
    <property type="molecule type" value="Genomic_DNA"/>
</dbReference>
<evidence type="ECO:0000313" key="1">
    <source>
        <dbReference type="EMBL" id="ULU12755.1"/>
    </source>
</evidence>
<proteinExistence type="predicted"/>
<accession>A0AAE9J426</accession>
<gene>
    <name evidence="1" type="ORF">L3Y34_015772</name>
    <name evidence="2" type="ORF">L5515_001842</name>
</gene>
<name>A0AAE9J426_CAEBR</name>
<reference evidence="2 4" key="1">
    <citation type="submission" date="2022-04" db="EMBL/GenBank/DDBJ databases">
        <title>Chromosome-level reference genomes for two strains of Caenorhabditis briggsae: an improved platform for comparative genomics.</title>
        <authorList>
            <person name="Stevens L."/>
            <person name="Andersen E."/>
        </authorList>
    </citation>
    <scope>NUCLEOTIDE SEQUENCE [LARGE SCALE GENOMIC DNA]</scope>
    <source>
        <strain evidence="2">VX34</strain>
        <tissue evidence="2">Whole-organism</tissue>
    </source>
</reference>
<dbReference type="Proteomes" id="UP000827892">
    <property type="component" value="Chromosome I"/>
</dbReference>
<keyword evidence="4" id="KW-1185">Reference proteome</keyword>
<reference evidence="1 3" key="2">
    <citation type="submission" date="2022-05" db="EMBL/GenBank/DDBJ databases">
        <title>Chromosome-level reference genomes for two strains of Caenorhabditis briggsae: an improved platform for comparative genomics.</title>
        <authorList>
            <person name="Stevens L."/>
            <person name="Andersen E.C."/>
        </authorList>
    </citation>
    <scope>NUCLEOTIDE SEQUENCE [LARGE SCALE GENOMIC DNA]</scope>
    <source>
        <strain evidence="1">QX1410_ONT</strain>
        <tissue evidence="1">Whole-organism</tissue>
    </source>
</reference>
<sequence>MGRINAKRVLLLLLLLFFSLLLDQLSVLAYLFRVEIFGMLTDSERKSRYKMTRTMDRLGDCGWTKRSTRRGVEDMTSSGIESGDMVCEKNMLRSEGIWDSQH</sequence>
<evidence type="ECO:0000313" key="4">
    <source>
        <dbReference type="Proteomes" id="UP000829354"/>
    </source>
</evidence>